<dbReference type="EMBL" id="LUEZ02000009">
    <property type="protein sequence ID" value="RDB30054.1"/>
    <property type="molecule type" value="Genomic_DNA"/>
</dbReference>
<gene>
    <name evidence="1" type="ORF">Hypma_013884</name>
</gene>
<reference evidence="1" key="1">
    <citation type="submission" date="2018-04" db="EMBL/GenBank/DDBJ databases">
        <title>Whole genome sequencing of Hypsizygus marmoreus.</title>
        <authorList>
            <person name="Choi I.-G."/>
            <person name="Min B."/>
            <person name="Kim J.-G."/>
            <person name="Kim S."/>
            <person name="Oh Y.-L."/>
            <person name="Kong W.-S."/>
            <person name="Park H."/>
            <person name="Jeong J."/>
            <person name="Song E.-S."/>
        </authorList>
    </citation>
    <scope>NUCLEOTIDE SEQUENCE [LARGE SCALE GENOMIC DNA]</scope>
    <source>
        <strain evidence="1">51987-8</strain>
    </source>
</reference>
<comment type="caution">
    <text evidence="1">The sequence shown here is derived from an EMBL/GenBank/DDBJ whole genome shotgun (WGS) entry which is preliminary data.</text>
</comment>
<accession>A0A369KE93</accession>
<dbReference type="Proteomes" id="UP000076154">
    <property type="component" value="Unassembled WGS sequence"/>
</dbReference>
<sequence>MRLAIKNTQPATKIKLCKVLVLFVLLLVPFLRAILCVEDTPRTVNRYWNLQRVELLLIPRNDFHFHSTAGDFAWRPSELRNNPWQVPGCLSSALG</sequence>
<organism evidence="1 2">
    <name type="scientific">Hypsizygus marmoreus</name>
    <name type="common">White beech mushroom</name>
    <name type="synonym">Agaricus marmoreus</name>
    <dbReference type="NCBI Taxonomy" id="39966"/>
    <lineage>
        <taxon>Eukaryota</taxon>
        <taxon>Fungi</taxon>
        <taxon>Dikarya</taxon>
        <taxon>Basidiomycota</taxon>
        <taxon>Agaricomycotina</taxon>
        <taxon>Agaricomycetes</taxon>
        <taxon>Agaricomycetidae</taxon>
        <taxon>Agaricales</taxon>
        <taxon>Tricholomatineae</taxon>
        <taxon>Lyophyllaceae</taxon>
        <taxon>Hypsizygus</taxon>
    </lineage>
</organism>
<protein>
    <submittedName>
        <fullName evidence="1">Uncharacterized protein</fullName>
    </submittedName>
</protein>
<dbReference type="InParanoid" id="A0A369KE93"/>
<name>A0A369KE93_HYPMA</name>
<dbReference type="AlphaFoldDB" id="A0A369KE93"/>
<evidence type="ECO:0000313" key="2">
    <source>
        <dbReference type="Proteomes" id="UP000076154"/>
    </source>
</evidence>
<proteinExistence type="predicted"/>
<keyword evidence="2" id="KW-1185">Reference proteome</keyword>
<evidence type="ECO:0000313" key="1">
    <source>
        <dbReference type="EMBL" id="RDB30054.1"/>
    </source>
</evidence>